<evidence type="ECO:0000313" key="6">
    <source>
        <dbReference type="Proteomes" id="UP000295696"/>
    </source>
</evidence>
<protein>
    <submittedName>
        <fullName evidence="5">LacI family transcriptional regulator</fullName>
    </submittedName>
</protein>
<feature type="domain" description="HTH lacI-type" evidence="4">
    <location>
        <begin position="9"/>
        <end position="63"/>
    </location>
</feature>
<dbReference type="RefSeq" id="WP_165907649.1">
    <property type="nucleotide sequence ID" value="NZ_SLZU01000038.1"/>
</dbReference>
<evidence type="ECO:0000256" key="1">
    <source>
        <dbReference type="ARBA" id="ARBA00023015"/>
    </source>
</evidence>
<dbReference type="InterPro" id="IPR001761">
    <property type="entry name" value="Peripla_BP/Lac1_sug-bd_dom"/>
</dbReference>
<dbReference type="SUPFAM" id="SSF47413">
    <property type="entry name" value="lambda repressor-like DNA-binding domains"/>
    <property type="match status" value="1"/>
</dbReference>
<dbReference type="SMART" id="SM00354">
    <property type="entry name" value="HTH_LACI"/>
    <property type="match status" value="1"/>
</dbReference>
<dbReference type="EMBL" id="SLZU01000038">
    <property type="protein sequence ID" value="TCS52483.1"/>
    <property type="molecule type" value="Genomic_DNA"/>
</dbReference>
<keyword evidence="3" id="KW-0804">Transcription</keyword>
<dbReference type="CDD" id="cd01392">
    <property type="entry name" value="HTH_LacI"/>
    <property type="match status" value="1"/>
</dbReference>
<name>A0A4R3IRR4_9RHOB</name>
<sequence>MAQGENRKVTLKDVSKASGLSLITVSRALRQPETVHADTRAKIQRTIDEIGYIPNLTARSLVSQRSDMIGVVVPILASSLFADFAQGVSRVLEPMKQQMLLAVSDWSPSKEEEAVRTFIARQADAIIVTGFSHSEATAKLLNKFSGPVVEAWNLRDGAIDSAVGFDNYAASVEMTRYLIGRGYESIVMVGGASKNNDQAEDRTRGFVDAMRGAGRSVTDDTIVEFDNPATIEGGVALIQQLLARKDKPDAIFFLAELPAQGAMLWCLSNGVSVPGDVAISGFGDLSMSALLPVPMTTVQIRGRAIGERSAELVMDRLEGRTGTAAAHDIGYHLQIREST</sequence>
<dbReference type="CDD" id="cd01575">
    <property type="entry name" value="PBP1_GntR"/>
    <property type="match status" value="1"/>
</dbReference>
<dbReference type="InterPro" id="IPR028082">
    <property type="entry name" value="Peripla_BP_I"/>
</dbReference>
<dbReference type="SUPFAM" id="SSF53822">
    <property type="entry name" value="Periplasmic binding protein-like I"/>
    <property type="match status" value="1"/>
</dbReference>
<comment type="caution">
    <text evidence="5">The sequence shown here is derived from an EMBL/GenBank/DDBJ whole genome shotgun (WGS) entry which is preliminary data.</text>
</comment>
<keyword evidence="1" id="KW-0805">Transcription regulation</keyword>
<dbReference type="Pfam" id="PF00532">
    <property type="entry name" value="Peripla_BP_1"/>
    <property type="match status" value="1"/>
</dbReference>
<dbReference type="GO" id="GO:0003700">
    <property type="term" value="F:DNA-binding transcription factor activity"/>
    <property type="evidence" value="ECO:0007669"/>
    <property type="project" value="TreeGrafter"/>
</dbReference>
<gene>
    <name evidence="5" type="ORF">EDD52_13814</name>
</gene>
<dbReference type="InterPro" id="IPR010982">
    <property type="entry name" value="Lambda_DNA-bd_dom_sf"/>
</dbReference>
<dbReference type="PROSITE" id="PS50932">
    <property type="entry name" value="HTH_LACI_2"/>
    <property type="match status" value="1"/>
</dbReference>
<dbReference type="Pfam" id="PF00356">
    <property type="entry name" value="LacI"/>
    <property type="match status" value="1"/>
</dbReference>
<evidence type="ECO:0000256" key="3">
    <source>
        <dbReference type="ARBA" id="ARBA00023163"/>
    </source>
</evidence>
<keyword evidence="2" id="KW-0238">DNA-binding</keyword>
<keyword evidence="6" id="KW-1185">Reference proteome</keyword>
<evidence type="ECO:0000256" key="2">
    <source>
        <dbReference type="ARBA" id="ARBA00023125"/>
    </source>
</evidence>
<dbReference type="PANTHER" id="PTHR30146:SF33">
    <property type="entry name" value="TRANSCRIPTIONAL REGULATOR"/>
    <property type="match status" value="1"/>
</dbReference>
<reference evidence="5 6" key="1">
    <citation type="submission" date="2019-03" db="EMBL/GenBank/DDBJ databases">
        <title>Genomic Encyclopedia of Type Strains, Phase IV (KMG-IV): sequencing the most valuable type-strain genomes for metagenomic binning, comparative biology and taxonomic classification.</title>
        <authorList>
            <person name="Goeker M."/>
        </authorList>
    </citation>
    <scope>NUCLEOTIDE SEQUENCE [LARGE SCALE GENOMIC DNA]</scope>
    <source>
        <strain evidence="5 6">DSM 104836</strain>
    </source>
</reference>
<dbReference type="GO" id="GO:0000976">
    <property type="term" value="F:transcription cis-regulatory region binding"/>
    <property type="evidence" value="ECO:0007669"/>
    <property type="project" value="TreeGrafter"/>
</dbReference>
<proteinExistence type="predicted"/>
<accession>A0A4R3IRR4</accession>
<organism evidence="5 6">
    <name type="scientific">Primorskyibacter sedentarius</name>
    <dbReference type="NCBI Taxonomy" id="745311"/>
    <lineage>
        <taxon>Bacteria</taxon>
        <taxon>Pseudomonadati</taxon>
        <taxon>Pseudomonadota</taxon>
        <taxon>Alphaproteobacteria</taxon>
        <taxon>Rhodobacterales</taxon>
        <taxon>Roseobacteraceae</taxon>
        <taxon>Primorskyibacter</taxon>
    </lineage>
</organism>
<dbReference type="AlphaFoldDB" id="A0A4R3IRR4"/>
<dbReference type="Gene3D" id="3.40.50.2300">
    <property type="match status" value="2"/>
</dbReference>
<dbReference type="Gene3D" id="1.10.260.40">
    <property type="entry name" value="lambda repressor-like DNA-binding domains"/>
    <property type="match status" value="1"/>
</dbReference>
<evidence type="ECO:0000313" key="5">
    <source>
        <dbReference type="EMBL" id="TCS52483.1"/>
    </source>
</evidence>
<dbReference type="PANTHER" id="PTHR30146">
    <property type="entry name" value="LACI-RELATED TRANSCRIPTIONAL REPRESSOR"/>
    <property type="match status" value="1"/>
</dbReference>
<dbReference type="InterPro" id="IPR000843">
    <property type="entry name" value="HTH_LacI"/>
</dbReference>
<evidence type="ECO:0000259" key="4">
    <source>
        <dbReference type="PROSITE" id="PS50932"/>
    </source>
</evidence>
<dbReference type="Proteomes" id="UP000295696">
    <property type="component" value="Unassembled WGS sequence"/>
</dbReference>